<dbReference type="PRINTS" id="PR00081">
    <property type="entry name" value="GDHRDH"/>
</dbReference>
<dbReference type="InterPro" id="IPR036291">
    <property type="entry name" value="NAD(P)-bd_dom_sf"/>
</dbReference>
<gene>
    <name evidence="1" type="ORF">B0A48_15300</name>
</gene>
<dbReference type="EMBL" id="NAJO01000044">
    <property type="protein sequence ID" value="OQN98634.1"/>
    <property type="molecule type" value="Genomic_DNA"/>
</dbReference>
<accession>A0A1V8SHK7</accession>
<protein>
    <submittedName>
        <fullName evidence="1">Uncharacterized protein</fullName>
    </submittedName>
</protein>
<sequence>MPTIVISGAGSGIGNSFVEHYGKDSANTIHALDRVWYEEVKDSDNAGKVHRHTVDTSEQSSIEKFKSSIGDTPVDLFIHSAAVRGLNSDITKKDSLPANAETLEVIVPEVFREALLTNVLGSFMLIRTLLPNLKASKEKPKCIVMTSGMGSIANNSGGAYAYGSSKAALNYVVKSFTNDVPEVMFASIHPGKVDTRMTHVREEGAIDPEEAVDLMLPIIDKLTPEQSGMYVDRNGKDIPW</sequence>
<dbReference type="GO" id="GO:0016616">
    <property type="term" value="F:oxidoreductase activity, acting on the CH-OH group of donors, NAD or NADP as acceptor"/>
    <property type="evidence" value="ECO:0007669"/>
    <property type="project" value="TreeGrafter"/>
</dbReference>
<dbReference type="PANTHER" id="PTHR45458:SF1">
    <property type="entry name" value="SHORT CHAIN DEHYDROGENASE"/>
    <property type="match status" value="1"/>
</dbReference>
<dbReference type="Proteomes" id="UP000192596">
    <property type="component" value="Unassembled WGS sequence"/>
</dbReference>
<dbReference type="SUPFAM" id="SSF51735">
    <property type="entry name" value="NAD(P)-binding Rossmann-fold domains"/>
    <property type="match status" value="1"/>
</dbReference>
<dbReference type="OrthoDB" id="5296at2759"/>
<evidence type="ECO:0000313" key="2">
    <source>
        <dbReference type="Proteomes" id="UP000192596"/>
    </source>
</evidence>
<keyword evidence="2" id="KW-1185">Reference proteome</keyword>
<dbReference type="InParanoid" id="A0A1V8SHK7"/>
<name>A0A1V8SHK7_9PEZI</name>
<dbReference type="PANTHER" id="PTHR45458">
    <property type="entry name" value="SHORT-CHAIN DEHYDROGENASE/REDUCTASE SDR"/>
    <property type="match status" value="1"/>
</dbReference>
<evidence type="ECO:0000313" key="1">
    <source>
        <dbReference type="EMBL" id="OQN98634.1"/>
    </source>
</evidence>
<dbReference type="Pfam" id="PF00106">
    <property type="entry name" value="adh_short"/>
    <property type="match status" value="1"/>
</dbReference>
<comment type="caution">
    <text evidence="1">The sequence shown here is derived from an EMBL/GenBank/DDBJ whole genome shotgun (WGS) entry which is preliminary data.</text>
</comment>
<dbReference type="InterPro" id="IPR052184">
    <property type="entry name" value="SDR_enzymes"/>
</dbReference>
<dbReference type="Gene3D" id="3.40.50.720">
    <property type="entry name" value="NAD(P)-binding Rossmann-like Domain"/>
    <property type="match status" value="1"/>
</dbReference>
<dbReference type="InterPro" id="IPR002347">
    <property type="entry name" value="SDR_fam"/>
</dbReference>
<reference evidence="2" key="1">
    <citation type="submission" date="2017-03" db="EMBL/GenBank/DDBJ databases">
        <title>Genomes of endolithic fungi from Antarctica.</title>
        <authorList>
            <person name="Coleine C."/>
            <person name="Masonjones S."/>
            <person name="Stajich J.E."/>
        </authorList>
    </citation>
    <scope>NUCLEOTIDE SEQUENCE [LARGE SCALE GENOMIC DNA]</scope>
    <source>
        <strain evidence="2">CCFEE 5527</strain>
    </source>
</reference>
<organism evidence="1 2">
    <name type="scientific">Cryoendolithus antarcticus</name>
    <dbReference type="NCBI Taxonomy" id="1507870"/>
    <lineage>
        <taxon>Eukaryota</taxon>
        <taxon>Fungi</taxon>
        <taxon>Dikarya</taxon>
        <taxon>Ascomycota</taxon>
        <taxon>Pezizomycotina</taxon>
        <taxon>Dothideomycetes</taxon>
        <taxon>Dothideomycetidae</taxon>
        <taxon>Cladosporiales</taxon>
        <taxon>Cladosporiaceae</taxon>
        <taxon>Cryoendolithus</taxon>
    </lineage>
</organism>
<dbReference type="AlphaFoldDB" id="A0A1V8SHK7"/>
<proteinExistence type="predicted"/>